<feature type="signal peptide" evidence="1">
    <location>
        <begin position="1"/>
        <end position="23"/>
    </location>
</feature>
<dbReference type="Pfam" id="PF19755">
    <property type="entry name" value="DUF6242"/>
    <property type="match status" value="1"/>
</dbReference>
<protein>
    <recommendedName>
        <fullName evidence="6">Lipoprotein</fullName>
    </recommendedName>
</protein>
<evidence type="ECO:0008006" key="6">
    <source>
        <dbReference type="Google" id="ProtNLM"/>
    </source>
</evidence>
<feature type="chain" id="PRO_5043621654" description="Lipoprotein" evidence="1">
    <location>
        <begin position="24"/>
        <end position="461"/>
    </location>
</feature>
<evidence type="ECO:0000259" key="3">
    <source>
        <dbReference type="Pfam" id="PF25852"/>
    </source>
</evidence>
<name>A0AAW4NM40_9BACT</name>
<comment type="caution">
    <text evidence="4">The sequence shown here is derived from an EMBL/GenBank/DDBJ whole genome shotgun (WGS) entry which is preliminary data.</text>
</comment>
<dbReference type="InterPro" id="IPR046209">
    <property type="entry name" value="DUF6242_N"/>
</dbReference>
<keyword evidence="1" id="KW-0732">Signal</keyword>
<dbReference type="InterPro" id="IPR058667">
    <property type="entry name" value="DUF6242_C"/>
</dbReference>
<organism evidence="4 5">
    <name type="scientific">Segatella salivae</name>
    <dbReference type="NCBI Taxonomy" id="228604"/>
    <lineage>
        <taxon>Bacteria</taxon>
        <taxon>Pseudomonadati</taxon>
        <taxon>Bacteroidota</taxon>
        <taxon>Bacteroidia</taxon>
        <taxon>Bacteroidales</taxon>
        <taxon>Prevotellaceae</taxon>
        <taxon>Segatella</taxon>
    </lineage>
</organism>
<dbReference type="Pfam" id="PF25852">
    <property type="entry name" value="DUF6242_C"/>
    <property type="match status" value="1"/>
</dbReference>
<gene>
    <name evidence="4" type="ORF">KZY68_03420</name>
</gene>
<evidence type="ECO:0000313" key="5">
    <source>
        <dbReference type="Proteomes" id="UP001196873"/>
    </source>
</evidence>
<dbReference type="AlphaFoldDB" id="A0AAW4NM40"/>
<reference evidence="4" key="1">
    <citation type="submission" date="2021-07" db="EMBL/GenBank/DDBJ databases">
        <title>Genomic diversity and antimicrobial resistance of Prevotella spp. isolated from chronic lung disease airways.</title>
        <authorList>
            <person name="Webb K.A."/>
            <person name="Olagoke O.S."/>
            <person name="Baird T."/>
            <person name="Neill J."/>
            <person name="Pham A."/>
            <person name="Wells T.J."/>
            <person name="Ramsay K.A."/>
            <person name="Bell S.C."/>
            <person name="Sarovich D.S."/>
            <person name="Price E.P."/>
        </authorList>
    </citation>
    <scope>NUCLEOTIDE SEQUENCE</scope>
    <source>
        <strain evidence="4">SCHI0047.S.3</strain>
    </source>
</reference>
<evidence type="ECO:0000256" key="1">
    <source>
        <dbReference type="SAM" id="SignalP"/>
    </source>
</evidence>
<feature type="domain" description="DUF6242" evidence="2">
    <location>
        <begin position="40"/>
        <end position="152"/>
    </location>
</feature>
<accession>A0AAW4NM40</accession>
<dbReference type="PROSITE" id="PS51257">
    <property type="entry name" value="PROKAR_LIPOPROTEIN"/>
    <property type="match status" value="1"/>
</dbReference>
<dbReference type="EMBL" id="JAHXRF010000004">
    <property type="protein sequence ID" value="MBW4865087.1"/>
    <property type="molecule type" value="Genomic_DNA"/>
</dbReference>
<feature type="domain" description="DUF6242" evidence="3">
    <location>
        <begin position="162"/>
        <end position="460"/>
    </location>
</feature>
<dbReference type="Proteomes" id="UP001196873">
    <property type="component" value="Unassembled WGS sequence"/>
</dbReference>
<evidence type="ECO:0000259" key="2">
    <source>
        <dbReference type="Pfam" id="PF19755"/>
    </source>
</evidence>
<dbReference type="RefSeq" id="WP_219427425.1">
    <property type="nucleotide sequence ID" value="NZ_JAHXRD010000004.1"/>
</dbReference>
<proteinExistence type="predicted"/>
<sequence>MKTKLLSFIALFSALLAFTSCLKGNDDEGTTYDDSAITAFSLGTLKYTKHAKTKAGADTIIHTTLNASSYKFYIDQMNREIYNVDSLPYGVDVRKALCTIAAKNGGSVVLKSMTSDSLKFYVTTDSLDFSKPRTLIVYSQSGKYNRSYTVKVNVHKTQVGRFVWQSTTGQDNRLGALSAMKAVAMNGKVYVMGTENGTTKLYATSSNQIQSWQQLSPDKTLDAQASSNLIAFDGFLYTCSGGQILRSQDGQSWETRGSVALRQLVGGVNGVLYGVGNSGMMKSEDCGTSWSIDTTNGDLSELPSQNIHLFSFASKVNIGVYNLVMVGNAPTTNDVLGAKVWGKQIDPNQPAQPWRFYGLDEPAYVAPGLTHLQIVSVGDDLIALGGKGLGNYQAKAFESFFVSQGQGLGWKKDDRITLPEGFESSETSFAMVVDEHQDLWLIAGGSGKIWKGNLAGLILKK</sequence>
<evidence type="ECO:0000313" key="4">
    <source>
        <dbReference type="EMBL" id="MBW4865087.1"/>
    </source>
</evidence>